<comment type="subcellular location">
    <subcellularLocation>
        <location evidence="1">Membrane</location>
        <topology evidence="1">Multi-pass membrane protein</topology>
    </subcellularLocation>
</comment>
<keyword evidence="3 8" id="KW-0812">Transmembrane</keyword>
<keyword evidence="6" id="KW-0479">Metal-binding</keyword>
<dbReference type="GO" id="GO:0005335">
    <property type="term" value="F:serotonin:sodium:chloride symporter activity"/>
    <property type="evidence" value="ECO:0007669"/>
    <property type="project" value="TreeGrafter"/>
</dbReference>
<evidence type="ECO:0000256" key="6">
    <source>
        <dbReference type="PIRSR" id="PIRSR600175-1"/>
    </source>
</evidence>
<feature type="compositionally biased region" description="Polar residues" evidence="9">
    <location>
        <begin position="79"/>
        <end position="97"/>
    </location>
</feature>
<feature type="binding site" evidence="6">
    <location>
        <position position="143"/>
    </location>
    <ligand>
        <name>Na(+)</name>
        <dbReference type="ChEBI" id="CHEBI:29101"/>
        <label>1</label>
    </ligand>
</feature>
<organism evidence="11 12">
    <name type="scientific">Patella caerulea</name>
    <name type="common">Rayed Mediterranean limpet</name>
    <dbReference type="NCBI Taxonomy" id="87958"/>
    <lineage>
        <taxon>Eukaryota</taxon>
        <taxon>Metazoa</taxon>
        <taxon>Spiralia</taxon>
        <taxon>Lophotrochozoa</taxon>
        <taxon>Mollusca</taxon>
        <taxon>Gastropoda</taxon>
        <taxon>Patellogastropoda</taxon>
        <taxon>Patelloidea</taxon>
        <taxon>Patellidae</taxon>
        <taxon>Patella</taxon>
    </lineage>
</organism>
<dbReference type="GO" id="GO:0098793">
    <property type="term" value="C:presynapse"/>
    <property type="evidence" value="ECO:0007669"/>
    <property type="project" value="GOC"/>
</dbReference>
<sequence length="683" mass="76652">MSFRKINKNYEKQLLRKERDENAPFTIGEPSAYAYSQDVSEEVVGRYGASDSPSRPSSASDLPTNVKYDTSGPDENKTYSDSQATSRFSPSKQTNMSQNKTLLDKEKNHLANNEDIHQIIQSNGEPARETWGKKIEFLLAIIGFAIDLGNVWRFPFICFKNGGGAFLIPYFIMLIFIGLPLFYMELALGQFHRSGIISIWLQICPIFCGIGYGICIVNTFVGSYYNTVIAYAFYYLVASLRAEVPWKTCNNTWNTPDCISLSDNQTSTNTSTSPAEEYFIREVLEFHRSTGIDDIGNIKWSLSLYLLGVFVIIYFCLWKGVKSSGKAVWITATLPFIILFILLVRGVTLPGAEKGILYYVKPNFSRLLMIEVWLDAAAQVFFSLGPGFGTLVALSSYNKFNNNCYFDAIITSIINCATSLLAGLVVFSIIGYMSLKQGKPIEDVAVKGPGLVFIVYPEAISTLPLSTLWSILFFLMLITLGLDSSFAGLESVITALTDAYPRLKKRREIFVLFVLLYAFILGLPTTTYGGQYVMAIMDLHGASLSLIFFCFLEVVALNWIYGVRRFSNDVQSMLGFQPGIFWKFCWAVINPLSLITLFVLSIWGYSGLTLDEYVFPEWSVSVGWCVTASSIICVPIYMVFKLLYTKGSFKQKILKCIKPSLRPPHLRSGPDIKLEKFTKISNL</sequence>
<evidence type="ECO:0000256" key="1">
    <source>
        <dbReference type="ARBA" id="ARBA00004141"/>
    </source>
</evidence>
<feature type="binding site" evidence="6">
    <location>
        <position position="415"/>
    </location>
    <ligand>
        <name>Na(+)</name>
        <dbReference type="ChEBI" id="CHEBI:29101"/>
        <label>1</label>
    </ligand>
</feature>
<reference evidence="11 12" key="1">
    <citation type="submission" date="2024-01" db="EMBL/GenBank/DDBJ databases">
        <title>The genome of the rayed Mediterranean limpet Patella caerulea (Linnaeus, 1758).</title>
        <authorList>
            <person name="Anh-Thu Weber A."/>
            <person name="Halstead-Nussloch G."/>
        </authorList>
    </citation>
    <scope>NUCLEOTIDE SEQUENCE [LARGE SCALE GENOMIC DNA]</scope>
    <source>
        <strain evidence="11">AATW-2023a</strain>
        <tissue evidence="11">Whole specimen</tissue>
    </source>
</reference>
<dbReference type="InterPro" id="IPR037272">
    <property type="entry name" value="SNS_sf"/>
</dbReference>
<feature type="transmembrane region" description="Helical" evidence="10">
    <location>
        <begin position="618"/>
        <end position="640"/>
    </location>
</feature>
<evidence type="ECO:0000256" key="9">
    <source>
        <dbReference type="SAM" id="MobiDB-lite"/>
    </source>
</evidence>
<feature type="transmembrane region" description="Helical" evidence="10">
    <location>
        <begin position="327"/>
        <end position="347"/>
    </location>
</feature>
<evidence type="ECO:0000256" key="8">
    <source>
        <dbReference type="RuleBase" id="RU003732"/>
    </source>
</evidence>
<keyword evidence="8" id="KW-0769">Symport</keyword>
<evidence type="ECO:0000256" key="7">
    <source>
        <dbReference type="PIRSR" id="PIRSR600175-2"/>
    </source>
</evidence>
<dbReference type="PROSITE" id="PS50267">
    <property type="entry name" value="NA_NEUROTRAN_SYMP_3"/>
    <property type="match status" value="1"/>
</dbReference>
<feature type="transmembrane region" description="Helical" evidence="10">
    <location>
        <begin position="408"/>
        <end position="432"/>
    </location>
</feature>
<evidence type="ECO:0000313" key="11">
    <source>
        <dbReference type="EMBL" id="KAK6192111.1"/>
    </source>
</evidence>
<feature type="transmembrane region" description="Helical" evidence="10">
    <location>
        <begin position="584"/>
        <end position="606"/>
    </location>
</feature>
<accession>A0AAN8QFH1</accession>
<dbReference type="PANTHER" id="PTHR11616">
    <property type="entry name" value="SODIUM/CHLORIDE DEPENDENT TRANSPORTER"/>
    <property type="match status" value="1"/>
</dbReference>
<feature type="transmembrane region" description="Helical" evidence="10">
    <location>
        <begin position="163"/>
        <end position="183"/>
    </location>
</feature>
<keyword evidence="2 8" id="KW-0813">Transport</keyword>
<evidence type="ECO:0000256" key="3">
    <source>
        <dbReference type="ARBA" id="ARBA00022692"/>
    </source>
</evidence>
<feature type="binding site" evidence="6">
    <location>
        <position position="483"/>
    </location>
    <ligand>
        <name>Na(+)</name>
        <dbReference type="ChEBI" id="CHEBI:29101"/>
        <label>1</label>
    </ligand>
</feature>
<dbReference type="GO" id="GO:0051378">
    <property type="term" value="F:serotonin binding"/>
    <property type="evidence" value="ECO:0007669"/>
    <property type="project" value="TreeGrafter"/>
</dbReference>
<evidence type="ECO:0000256" key="10">
    <source>
        <dbReference type="SAM" id="Phobius"/>
    </source>
</evidence>
<feature type="transmembrane region" description="Helical" evidence="10">
    <location>
        <begin position="509"/>
        <end position="530"/>
    </location>
</feature>
<feature type="compositionally biased region" description="Low complexity" evidence="9">
    <location>
        <begin position="49"/>
        <end position="61"/>
    </location>
</feature>
<dbReference type="GO" id="GO:0006865">
    <property type="term" value="P:amino acid transport"/>
    <property type="evidence" value="ECO:0007669"/>
    <property type="project" value="TreeGrafter"/>
</dbReference>
<keyword evidence="6" id="KW-0915">Sodium</keyword>
<dbReference type="Pfam" id="PF00209">
    <property type="entry name" value="SNF"/>
    <property type="match status" value="1"/>
</dbReference>
<keyword evidence="12" id="KW-1185">Reference proteome</keyword>
<comment type="caution">
    <text evidence="11">The sequence shown here is derived from an EMBL/GenBank/DDBJ whole genome shotgun (WGS) entry which is preliminary data.</text>
</comment>
<keyword evidence="4 10" id="KW-1133">Transmembrane helix</keyword>
<feature type="transmembrane region" description="Helical" evidence="10">
    <location>
        <begin position="471"/>
        <end position="497"/>
    </location>
</feature>
<dbReference type="GO" id="GO:0046872">
    <property type="term" value="F:metal ion binding"/>
    <property type="evidence" value="ECO:0007669"/>
    <property type="project" value="UniProtKB-KW"/>
</dbReference>
<dbReference type="GO" id="GO:0005886">
    <property type="term" value="C:plasma membrane"/>
    <property type="evidence" value="ECO:0007669"/>
    <property type="project" value="TreeGrafter"/>
</dbReference>
<keyword evidence="5 10" id="KW-0472">Membrane</keyword>
<feature type="region of interest" description="Disordered" evidence="9">
    <location>
        <begin position="44"/>
        <end position="97"/>
    </location>
</feature>
<dbReference type="GO" id="GO:0043005">
    <property type="term" value="C:neuron projection"/>
    <property type="evidence" value="ECO:0007669"/>
    <property type="project" value="TreeGrafter"/>
</dbReference>
<feature type="disulfide bond" evidence="7">
    <location>
        <begin position="249"/>
        <end position="258"/>
    </location>
</feature>
<feature type="binding site" evidence="6">
    <location>
        <position position="150"/>
    </location>
    <ligand>
        <name>Na(+)</name>
        <dbReference type="ChEBI" id="CHEBI:29101"/>
        <label>1</label>
    </ligand>
</feature>
<protein>
    <recommendedName>
        <fullName evidence="8">Transporter</fullName>
    </recommendedName>
</protein>
<dbReference type="EMBL" id="JAZGQO010000002">
    <property type="protein sequence ID" value="KAK6192111.1"/>
    <property type="molecule type" value="Genomic_DNA"/>
</dbReference>
<comment type="similarity">
    <text evidence="8">Belongs to the sodium:neurotransmitter symporter (SNF) (TC 2.A.22) family.</text>
</comment>
<feature type="binding site" evidence="6">
    <location>
        <position position="484"/>
    </location>
    <ligand>
        <name>Na(+)</name>
        <dbReference type="ChEBI" id="CHEBI:29101"/>
        <label>1</label>
    </ligand>
</feature>
<evidence type="ECO:0000256" key="2">
    <source>
        <dbReference type="ARBA" id="ARBA00022448"/>
    </source>
</evidence>
<feature type="transmembrane region" description="Helical" evidence="10">
    <location>
        <begin position="367"/>
        <end position="388"/>
    </location>
</feature>
<evidence type="ECO:0000313" key="12">
    <source>
        <dbReference type="Proteomes" id="UP001347796"/>
    </source>
</evidence>
<name>A0AAN8QFH1_PATCE</name>
<gene>
    <name evidence="11" type="ORF">SNE40_003649</name>
</gene>
<proteinExistence type="inferred from homology"/>
<dbReference type="AlphaFoldDB" id="A0AAN8QFH1"/>
<evidence type="ECO:0000256" key="5">
    <source>
        <dbReference type="ARBA" id="ARBA00023136"/>
    </source>
</evidence>
<evidence type="ECO:0000256" key="4">
    <source>
        <dbReference type="ARBA" id="ARBA00022989"/>
    </source>
</evidence>
<dbReference type="PRINTS" id="PR00176">
    <property type="entry name" value="NANEUSMPORT"/>
</dbReference>
<dbReference type="PANTHER" id="PTHR11616:SF279">
    <property type="entry name" value="SODIUM-DEPENDENT SEROTONIN TRANSPORTER"/>
    <property type="match status" value="1"/>
</dbReference>
<dbReference type="PROSITE" id="PS00610">
    <property type="entry name" value="NA_NEUROTRAN_SYMP_1"/>
    <property type="match status" value="1"/>
</dbReference>
<dbReference type="SUPFAM" id="SSF161070">
    <property type="entry name" value="SNF-like"/>
    <property type="match status" value="1"/>
</dbReference>
<keyword evidence="7" id="KW-1015">Disulfide bond</keyword>
<feature type="binding site" evidence="6">
    <location>
        <position position="383"/>
    </location>
    <ligand>
        <name>Na(+)</name>
        <dbReference type="ChEBI" id="CHEBI:29101"/>
        <label>1</label>
    </ligand>
</feature>
<dbReference type="InterPro" id="IPR000175">
    <property type="entry name" value="Na/ntran_symport"/>
</dbReference>
<feature type="transmembrane region" description="Helical" evidence="10">
    <location>
        <begin position="195"/>
        <end position="214"/>
    </location>
</feature>
<feature type="transmembrane region" description="Helical" evidence="10">
    <location>
        <begin position="542"/>
        <end position="563"/>
    </location>
</feature>
<feature type="binding site" evidence="6">
    <location>
        <position position="145"/>
    </location>
    <ligand>
        <name>Na(+)</name>
        <dbReference type="ChEBI" id="CHEBI:29101"/>
        <label>1</label>
    </ligand>
</feature>
<feature type="transmembrane region" description="Helical" evidence="10">
    <location>
        <begin position="302"/>
        <end position="321"/>
    </location>
</feature>
<dbReference type="Proteomes" id="UP001347796">
    <property type="component" value="Unassembled WGS sequence"/>
</dbReference>
<feature type="binding site" evidence="6">
    <location>
        <position position="480"/>
    </location>
    <ligand>
        <name>Na(+)</name>
        <dbReference type="ChEBI" id="CHEBI:29101"/>
        <label>1</label>
    </ligand>
</feature>